<dbReference type="InParanoid" id="L0HCU4"/>
<dbReference type="OrthoDB" id="148333at2157"/>
<keyword evidence="2" id="KW-1185">Reference proteome</keyword>
<organism evidence="1 2">
    <name type="scientific">Methanoregula formicica (strain DSM 22288 / NBRC 105244 / SMSP)</name>
    <dbReference type="NCBI Taxonomy" id="593750"/>
    <lineage>
        <taxon>Archaea</taxon>
        <taxon>Methanobacteriati</taxon>
        <taxon>Methanobacteriota</taxon>
        <taxon>Stenosarchaea group</taxon>
        <taxon>Methanomicrobia</taxon>
        <taxon>Methanomicrobiales</taxon>
        <taxon>Methanoregulaceae</taxon>
        <taxon>Methanoregula</taxon>
    </lineage>
</organism>
<dbReference type="KEGG" id="mfo:Metfor_0542"/>
<protein>
    <submittedName>
        <fullName evidence="1">Uncharacterized protein</fullName>
    </submittedName>
</protein>
<reference evidence="2" key="1">
    <citation type="submission" date="2011-12" db="EMBL/GenBank/DDBJ databases">
        <title>Complete sequence of Methanoregula formicicum SMSP.</title>
        <authorList>
            <person name="Lucas S."/>
            <person name="Han J."/>
            <person name="Lapidus A."/>
            <person name="Cheng J.-F."/>
            <person name="Goodwin L."/>
            <person name="Pitluck S."/>
            <person name="Peters L."/>
            <person name="Ovchinnikova G."/>
            <person name="Teshima H."/>
            <person name="Detter J.C."/>
            <person name="Han C."/>
            <person name="Tapia R."/>
            <person name="Land M."/>
            <person name="Hauser L."/>
            <person name="Kyrpides N."/>
            <person name="Ivanova N."/>
            <person name="Pagani I."/>
            <person name="Imachi H."/>
            <person name="Tamaki H."/>
            <person name="Sekiguchi Y."/>
            <person name="Kamagata Y."/>
            <person name="Cadillo-Quiroz H."/>
            <person name="Zinder S."/>
            <person name="Liu W.-T."/>
            <person name="Woyke T."/>
        </authorList>
    </citation>
    <scope>NUCLEOTIDE SEQUENCE [LARGE SCALE GENOMIC DNA]</scope>
    <source>
        <strain evidence="2">DSM 22288 / NBRC 105244 / SMSP</strain>
    </source>
</reference>
<accession>L0HCU4</accession>
<evidence type="ECO:0000313" key="1">
    <source>
        <dbReference type="EMBL" id="AGB01611.1"/>
    </source>
</evidence>
<dbReference type="Gene3D" id="2.60.120.380">
    <property type="match status" value="1"/>
</dbReference>
<proteinExistence type="predicted"/>
<dbReference type="RefSeq" id="WP_015284575.1">
    <property type="nucleotide sequence ID" value="NC_019943.1"/>
</dbReference>
<dbReference type="GeneID" id="25397780"/>
<dbReference type="AlphaFoldDB" id="L0HCU4"/>
<evidence type="ECO:0000313" key="2">
    <source>
        <dbReference type="Proteomes" id="UP000010824"/>
    </source>
</evidence>
<dbReference type="HOGENOM" id="CLU_1227655_0_0_2"/>
<dbReference type="eggNOG" id="arCOG04987">
    <property type="taxonomic scope" value="Archaea"/>
</dbReference>
<dbReference type="STRING" id="593750.Metfor_0542"/>
<sequence precursor="true">MNFRFMAGICLLILAAAALPASALSGEVSIPVMSNQKSGTVWVTLTNISGPGQEGPVEVAYAIGNVSEINRAFVTEDPLSGVVTVTVNASSPYMYTLTNREPEGNESYAINSIAVAQESAPLLTNHQSFAVVPATANYYADTVPEGKQHEWIDLDWRDKNKDLGLTVFAPDATLGPYTDTSDGRKDGRIFLDIASRLNVTAGTWFFRVQNSREDYTPYTLNTYSA</sequence>
<dbReference type="EMBL" id="CP003167">
    <property type="protein sequence ID" value="AGB01611.1"/>
    <property type="molecule type" value="Genomic_DNA"/>
</dbReference>
<reference evidence="1 2" key="2">
    <citation type="journal article" date="2014" name="Genome Announc.">
        <title>Complete Genome Sequence of Methanoregula formicica SMSPT, a Mesophilic Hydrogenotrophic Methanogen Isolated from a Methanogenic Upflow Anaerobic Sludge Blanket Reactor.</title>
        <authorList>
            <person name="Yamamoto K."/>
            <person name="Tamaki H."/>
            <person name="Cadillo-Quiroz H."/>
            <person name="Imachi H."/>
            <person name="Kyrpides N."/>
            <person name="Woyke T."/>
            <person name="Goodwin L."/>
            <person name="Zinder S.H."/>
            <person name="Kamagata Y."/>
            <person name="Liu W.T."/>
        </authorList>
    </citation>
    <scope>NUCLEOTIDE SEQUENCE [LARGE SCALE GENOMIC DNA]</scope>
    <source>
        <strain evidence="2">DSM 22288 / NBRC 105244 / SMSP</strain>
    </source>
</reference>
<dbReference type="Proteomes" id="UP000010824">
    <property type="component" value="Chromosome"/>
</dbReference>
<gene>
    <name evidence="1" type="ordered locus">Metfor_0542</name>
</gene>
<name>L0HCU4_METFS</name>